<accession>A0A642V8I8</accession>
<comment type="caution">
    <text evidence="1">The sequence shown here is derived from an EMBL/GenBank/DDBJ whole genome shotgun (WGS) entry which is preliminary data.</text>
</comment>
<evidence type="ECO:0000313" key="2">
    <source>
        <dbReference type="Proteomes" id="UP000761534"/>
    </source>
</evidence>
<proteinExistence type="predicted"/>
<organism evidence="1 2">
    <name type="scientific">Trichomonascus ciferrii</name>
    <dbReference type="NCBI Taxonomy" id="44093"/>
    <lineage>
        <taxon>Eukaryota</taxon>
        <taxon>Fungi</taxon>
        <taxon>Dikarya</taxon>
        <taxon>Ascomycota</taxon>
        <taxon>Saccharomycotina</taxon>
        <taxon>Dipodascomycetes</taxon>
        <taxon>Dipodascales</taxon>
        <taxon>Trichomonascaceae</taxon>
        <taxon>Trichomonascus</taxon>
        <taxon>Trichomonascus ciferrii complex</taxon>
    </lineage>
</organism>
<reference evidence="1" key="1">
    <citation type="journal article" date="2019" name="G3 (Bethesda)">
        <title>Genome Assemblies of Two Rare Opportunistic Yeast Pathogens: Diutina rugosa (syn. Candida rugosa) and Trichomonascus ciferrii (syn. Candida ciferrii).</title>
        <authorList>
            <person name="Mixao V."/>
            <person name="Saus E."/>
            <person name="Hansen A.P."/>
            <person name="Lass-Florl C."/>
            <person name="Gabaldon T."/>
        </authorList>
    </citation>
    <scope>NUCLEOTIDE SEQUENCE</scope>
    <source>
        <strain evidence="1">CBS 4856</strain>
    </source>
</reference>
<dbReference type="Proteomes" id="UP000761534">
    <property type="component" value="Unassembled WGS sequence"/>
</dbReference>
<dbReference type="AlphaFoldDB" id="A0A642V8I8"/>
<keyword evidence="2" id="KW-1185">Reference proteome</keyword>
<evidence type="ECO:0000313" key="1">
    <source>
        <dbReference type="EMBL" id="KAA8916019.1"/>
    </source>
</evidence>
<name>A0A642V8I8_9ASCO</name>
<sequence length="83" mass="9456">MSIQVRLRAEKTERFTRKIEDAIHEAFSKSETYQDVIIEVSGCDDTDIEVLKGVLRKLGIKGRRTVEYSAGVYLPGRGVWRIA</sequence>
<dbReference type="EMBL" id="SWFS01000128">
    <property type="protein sequence ID" value="KAA8916019.1"/>
    <property type="molecule type" value="Genomic_DNA"/>
</dbReference>
<gene>
    <name evidence="1" type="ORF">TRICI_001834</name>
</gene>
<dbReference type="VEuPathDB" id="FungiDB:TRICI_001834"/>
<protein>
    <submittedName>
        <fullName evidence="1">Uncharacterized protein</fullName>
    </submittedName>
</protein>